<comment type="caution">
    <text evidence="12">The sequence shown here is derived from an EMBL/GenBank/DDBJ whole genome shotgun (WGS) entry which is preliminary data.</text>
</comment>
<dbReference type="Gene3D" id="3.30.450.20">
    <property type="entry name" value="PAS domain"/>
    <property type="match status" value="1"/>
</dbReference>
<sequence>MEIIPFGSQDIDNILSREPQRAEYLPFGAVLLDRMGKIIKYNKAEGLISNRVPAEVIGMDFFNQIAPCAKGKRFHGEFIKFHRSGQVNVMFDYKFAYKGTDVNVKIHMKSQPDGQSCWLFVKRV</sequence>
<keyword evidence="13" id="KW-1185">Reference proteome</keyword>
<evidence type="ECO:0000256" key="1">
    <source>
        <dbReference type="ARBA" id="ARBA00009132"/>
    </source>
</evidence>
<dbReference type="InterPro" id="IPR013767">
    <property type="entry name" value="PAS_fold"/>
</dbReference>
<feature type="domain" description="PAS fold" evidence="10">
    <location>
        <begin position="25"/>
        <end position="113"/>
    </location>
</feature>
<keyword evidence="4 8" id="KW-0716">Sensory transduction</keyword>
<evidence type="ECO:0000256" key="8">
    <source>
        <dbReference type="PIRNR" id="PIRNR000087"/>
    </source>
</evidence>
<dbReference type="EMBL" id="NTHN02000070">
    <property type="protein sequence ID" value="MCT4373125.1"/>
    <property type="molecule type" value="Genomic_DNA"/>
</dbReference>
<dbReference type="AlphaFoldDB" id="A0A2A3K1Y6"/>
<evidence type="ECO:0000313" key="11">
    <source>
        <dbReference type="EMBL" id="MCT4373125.1"/>
    </source>
</evidence>
<gene>
    <name evidence="12" type="primary">pyp</name>
    <name evidence="11" type="ORF">CLG85_023650</name>
    <name evidence="12" type="ORF">CLG85_02680</name>
</gene>
<dbReference type="GO" id="GO:0007602">
    <property type="term" value="P:phototransduction"/>
    <property type="evidence" value="ECO:0007669"/>
    <property type="project" value="UniProtKB-UniRule"/>
</dbReference>
<accession>A0A2A3K1Y6</accession>
<feature type="modified residue" description="S-(4-hydroxycinnamyl)cysteine" evidence="9">
    <location>
        <position position="68"/>
    </location>
</feature>
<dbReference type="RefSeq" id="WP_095880866.1">
    <property type="nucleotide sequence ID" value="NZ_NTHN02000070.1"/>
</dbReference>
<evidence type="ECO:0000256" key="3">
    <source>
        <dbReference type="ARBA" id="ARBA00022543"/>
    </source>
</evidence>
<evidence type="ECO:0000256" key="5">
    <source>
        <dbReference type="ARBA" id="ARBA00022991"/>
    </source>
</evidence>
<dbReference type="GO" id="GO:0009881">
    <property type="term" value="F:photoreceptor activity"/>
    <property type="evidence" value="ECO:0007669"/>
    <property type="project" value="UniProtKB-UniRule"/>
</dbReference>
<reference evidence="12" key="1">
    <citation type="submission" date="2017-09" db="EMBL/GenBank/DDBJ databases">
        <title>Yangia sp. SAOS 153D whole genome sequencing.</title>
        <authorList>
            <person name="Verma A."/>
            <person name="Krishnamurthi S."/>
        </authorList>
    </citation>
    <scope>NUCLEOTIDE SEQUENCE [LARGE SCALE GENOMIC DNA]</scope>
    <source>
        <strain evidence="12">SAOS 153D</strain>
    </source>
</reference>
<protein>
    <recommendedName>
        <fullName evidence="2 7">Photoactive yellow protein</fullName>
        <shortName evidence="8">PYP</shortName>
    </recommendedName>
</protein>
<dbReference type="InterPro" id="IPR012130">
    <property type="entry name" value="PYP"/>
</dbReference>
<dbReference type="SUPFAM" id="SSF55785">
    <property type="entry name" value="PYP-like sensor domain (PAS domain)"/>
    <property type="match status" value="1"/>
</dbReference>
<name>A0A2A3K1Y6_9RHOB</name>
<organism evidence="12">
    <name type="scientific">Alloyangia mangrovi</name>
    <dbReference type="NCBI Taxonomy" id="1779329"/>
    <lineage>
        <taxon>Bacteria</taxon>
        <taxon>Pseudomonadati</taxon>
        <taxon>Pseudomonadota</taxon>
        <taxon>Alphaproteobacteria</taxon>
        <taxon>Rhodobacterales</taxon>
        <taxon>Roseobacteraceae</taxon>
        <taxon>Alloyangia</taxon>
    </lineage>
</organism>
<reference evidence="13" key="2">
    <citation type="submission" date="2023-07" db="EMBL/GenBank/DDBJ databases">
        <title>Yangia mangrovi SAOS 153D genome.</title>
        <authorList>
            <person name="Verma A."/>
            <person name="Pal Y."/>
            <person name="Sundharam S."/>
            <person name="Bisht B."/>
            <person name="Srinivasan K."/>
        </authorList>
    </citation>
    <scope>NUCLEOTIDE SEQUENCE [LARGE SCALE GENOMIC DNA]</scope>
    <source>
        <strain evidence="13">SAOS 153D</strain>
    </source>
</reference>
<dbReference type="PIRSF" id="PIRSF000087">
    <property type="entry name" value="PYP"/>
    <property type="match status" value="1"/>
</dbReference>
<evidence type="ECO:0000313" key="12">
    <source>
        <dbReference type="EMBL" id="PBD20680.1"/>
    </source>
</evidence>
<dbReference type="EMBL" id="NTHN01000027">
    <property type="protein sequence ID" value="PBD20680.1"/>
    <property type="molecule type" value="Genomic_DNA"/>
</dbReference>
<keyword evidence="5 8" id="KW-0157">Chromophore</keyword>
<dbReference type="InterPro" id="IPR035965">
    <property type="entry name" value="PAS-like_dom_sf"/>
</dbReference>
<evidence type="ECO:0000256" key="4">
    <source>
        <dbReference type="ARBA" id="ARBA00022606"/>
    </source>
</evidence>
<keyword evidence="3 8" id="KW-0600">Photoreceptor protein</keyword>
<comment type="PTM">
    <text evidence="9">The 4-hydroxycinnamic acid (p-coumaric acid) chromophore is covalently bound via a thioester linkage.</text>
</comment>
<dbReference type="Proteomes" id="UP000217448">
    <property type="component" value="Unassembled WGS sequence"/>
</dbReference>
<comment type="similarity">
    <text evidence="1 8">Belongs to the photoactive yellow protein family.</text>
</comment>
<reference evidence="11" key="3">
    <citation type="submission" date="2024-05" db="EMBL/GenBank/DDBJ databases">
        <title>Yangia mangrovi SAOS 153D genome.</title>
        <authorList>
            <person name="Verma A."/>
            <person name="Pal Y."/>
            <person name="Sundharam S."/>
            <person name="Bisht B."/>
            <person name="Srinivasan K."/>
        </authorList>
    </citation>
    <scope>NUCLEOTIDE SEQUENCE</scope>
    <source>
        <strain evidence="11">SAOS 153D</strain>
    </source>
</reference>
<evidence type="ECO:0000259" key="10">
    <source>
        <dbReference type="Pfam" id="PF00989"/>
    </source>
</evidence>
<dbReference type="OrthoDB" id="329226at2"/>
<dbReference type="NCBIfam" id="TIGR02373">
    <property type="entry name" value="photo_yellow"/>
    <property type="match status" value="1"/>
</dbReference>
<evidence type="ECO:0000256" key="6">
    <source>
        <dbReference type="ARBA" id="ARBA00023170"/>
    </source>
</evidence>
<evidence type="ECO:0000313" key="13">
    <source>
        <dbReference type="Proteomes" id="UP000217448"/>
    </source>
</evidence>
<dbReference type="GO" id="GO:0006355">
    <property type="term" value="P:regulation of DNA-templated transcription"/>
    <property type="evidence" value="ECO:0007669"/>
    <property type="project" value="UniProtKB-UniRule"/>
</dbReference>
<dbReference type="Pfam" id="PF00989">
    <property type="entry name" value="PAS"/>
    <property type="match status" value="1"/>
</dbReference>
<proteinExistence type="inferred from homology"/>
<evidence type="ECO:0000256" key="9">
    <source>
        <dbReference type="PIRSR" id="PIRSR000087-50"/>
    </source>
</evidence>
<keyword evidence="6 8" id="KW-0675">Receptor</keyword>
<evidence type="ECO:0000256" key="7">
    <source>
        <dbReference type="NCBIfam" id="TIGR02373"/>
    </source>
</evidence>
<evidence type="ECO:0000256" key="2">
    <source>
        <dbReference type="ARBA" id="ARBA00019243"/>
    </source>
</evidence>